<feature type="domain" description="Peptidase C39-like" evidence="2">
    <location>
        <begin position="84"/>
        <end position="243"/>
    </location>
</feature>
<dbReference type="Pfam" id="PF13529">
    <property type="entry name" value="Peptidase_C39_2"/>
    <property type="match status" value="1"/>
</dbReference>
<dbReference type="Gene3D" id="3.90.70.10">
    <property type="entry name" value="Cysteine proteinases"/>
    <property type="match status" value="1"/>
</dbReference>
<dbReference type="PROSITE" id="PS51257">
    <property type="entry name" value="PROKAR_LIPOPROTEIN"/>
    <property type="match status" value="1"/>
</dbReference>
<evidence type="ECO:0000259" key="2">
    <source>
        <dbReference type="Pfam" id="PF13529"/>
    </source>
</evidence>
<reference evidence="3 4" key="1">
    <citation type="submission" date="2018-05" db="EMBL/GenBank/DDBJ databases">
        <title>The Hungate 1000. A catalogue of reference genomes from the rumen microbiome.</title>
        <authorList>
            <person name="Kelly W."/>
        </authorList>
    </citation>
    <scope>NUCLEOTIDE SEQUENCE [LARGE SCALE GENOMIC DNA]</scope>
    <source>
        <strain evidence="3 4">SAb67</strain>
    </source>
</reference>
<dbReference type="RefSeq" id="WP_109727495.1">
    <property type="nucleotide sequence ID" value="NZ_QGDI01000012.1"/>
</dbReference>
<dbReference type="AlphaFoldDB" id="A0A315XV81"/>
<dbReference type="OrthoDB" id="1164310at2"/>
<sequence>MIADFLRKAAAAAAAMISLTSCGKMVVLMDSEIDDPHASANACSKVEVTKASEPAAEPVTEQFTLDIKMPEGYEIPKSYAIADFNTVLQKPELPTGCEVTALCEVLQYLGFDIDKVTLADEFMPMDNNGITTMKTAYIGDPKSDEGFGCFAPVIVQTADDYFESVNSPCYAVDITGSSMQEIYYQVSQGRPVVIWSTINQIITTPNLRWVTNEGEEMWFNDFQHCVAIYGYDLEEKVVHIADPLVGNVKYGIEQFEKTYEVMGKQAVVICGDAKTQGDYKAPADKPQSPILSRNKAERKKAEEEEARRKAEEEERKKAEEERKKAEEEERKRAEEEEKQRAAEEAAQAQEENEAVEEPAPAEEQHDEGEEEQG</sequence>
<dbReference type="PANTHER" id="PTHR37806:SF1">
    <property type="entry name" value="PEPTIDASE C39-LIKE DOMAIN-CONTAINING PROTEIN"/>
    <property type="match status" value="1"/>
</dbReference>
<name>A0A315XV81_RUMFL</name>
<feature type="region of interest" description="Disordered" evidence="1">
    <location>
        <begin position="276"/>
        <end position="373"/>
    </location>
</feature>
<accession>A0A315XV81</accession>
<gene>
    <name evidence="3" type="ORF">IE37_02776</name>
</gene>
<feature type="compositionally biased region" description="Basic and acidic residues" evidence="1">
    <location>
        <begin position="299"/>
        <end position="343"/>
    </location>
</feature>
<protein>
    <submittedName>
        <fullName evidence="3">Uncharacterized protein YvpB</fullName>
    </submittedName>
</protein>
<evidence type="ECO:0000313" key="3">
    <source>
        <dbReference type="EMBL" id="PWJ10742.1"/>
    </source>
</evidence>
<dbReference type="Proteomes" id="UP000245720">
    <property type="component" value="Unassembled WGS sequence"/>
</dbReference>
<evidence type="ECO:0000256" key="1">
    <source>
        <dbReference type="SAM" id="MobiDB-lite"/>
    </source>
</evidence>
<dbReference type="PANTHER" id="PTHR37806">
    <property type="entry name" value="LMO0724 PROTEIN"/>
    <property type="match status" value="1"/>
</dbReference>
<comment type="caution">
    <text evidence="3">The sequence shown here is derived from an EMBL/GenBank/DDBJ whole genome shotgun (WGS) entry which is preliminary data.</text>
</comment>
<evidence type="ECO:0000313" key="4">
    <source>
        <dbReference type="Proteomes" id="UP000245720"/>
    </source>
</evidence>
<dbReference type="EMBL" id="QGDI01000012">
    <property type="protein sequence ID" value="PWJ10742.1"/>
    <property type="molecule type" value="Genomic_DNA"/>
</dbReference>
<proteinExistence type="predicted"/>
<dbReference type="InterPro" id="IPR039564">
    <property type="entry name" value="Peptidase_C39-like"/>
</dbReference>
<organism evidence="3 4">
    <name type="scientific">Ruminococcus flavefaciens</name>
    <dbReference type="NCBI Taxonomy" id="1265"/>
    <lineage>
        <taxon>Bacteria</taxon>
        <taxon>Bacillati</taxon>
        <taxon>Bacillota</taxon>
        <taxon>Clostridia</taxon>
        <taxon>Eubacteriales</taxon>
        <taxon>Oscillospiraceae</taxon>
        <taxon>Ruminococcus</taxon>
    </lineage>
</organism>
<feature type="compositionally biased region" description="Acidic residues" evidence="1">
    <location>
        <begin position="350"/>
        <end position="373"/>
    </location>
</feature>